<evidence type="ECO:0000313" key="8">
    <source>
        <dbReference type="EMBL" id="GAX19222.1"/>
    </source>
</evidence>
<evidence type="ECO:0000256" key="4">
    <source>
        <dbReference type="ARBA" id="ARBA00022968"/>
    </source>
</evidence>
<feature type="region of interest" description="Disordered" evidence="7">
    <location>
        <begin position="453"/>
        <end position="487"/>
    </location>
</feature>
<dbReference type="InterPro" id="IPR026050">
    <property type="entry name" value="C1GALT1/C1GALT1_chp1"/>
</dbReference>
<evidence type="ECO:0000256" key="7">
    <source>
        <dbReference type="SAM" id="MobiDB-lite"/>
    </source>
</evidence>
<keyword evidence="6" id="KW-0472">Membrane</keyword>
<keyword evidence="5" id="KW-1133">Transmembrane helix</keyword>
<dbReference type="InParanoid" id="A0A1Z5JZB2"/>
<gene>
    <name evidence="8" type="ORF">FisN_4Lh193</name>
</gene>
<dbReference type="EC" id="2.4.1.122" evidence="8"/>
<keyword evidence="4" id="KW-0735">Signal-anchor</keyword>
<evidence type="ECO:0000256" key="2">
    <source>
        <dbReference type="ARBA" id="ARBA00006462"/>
    </source>
</evidence>
<comment type="caution">
    <text evidence="8">The sequence shown here is derived from an EMBL/GenBank/DDBJ whole genome shotgun (WGS) entry which is preliminary data.</text>
</comment>
<accession>A0A1Z5JZB2</accession>
<dbReference type="AlphaFoldDB" id="A0A1Z5JZB2"/>
<keyword evidence="9" id="KW-1185">Reference proteome</keyword>
<keyword evidence="8" id="KW-0328">Glycosyltransferase</keyword>
<evidence type="ECO:0000256" key="5">
    <source>
        <dbReference type="ARBA" id="ARBA00022989"/>
    </source>
</evidence>
<dbReference type="InterPro" id="IPR029044">
    <property type="entry name" value="Nucleotide-diphossugar_trans"/>
</dbReference>
<organism evidence="8 9">
    <name type="scientific">Fistulifera solaris</name>
    <name type="common">Oleaginous diatom</name>
    <dbReference type="NCBI Taxonomy" id="1519565"/>
    <lineage>
        <taxon>Eukaryota</taxon>
        <taxon>Sar</taxon>
        <taxon>Stramenopiles</taxon>
        <taxon>Ochrophyta</taxon>
        <taxon>Bacillariophyta</taxon>
        <taxon>Bacillariophyceae</taxon>
        <taxon>Bacillariophycidae</taxon>
        <taxon>Naviculales</taxon>
        <taxon>Naviculaceae</taxon>
        <taxon>Fistulifera</taxon>
    </lineage>
</organism>
<dbReference type="Gene3D" id="3.90.550.10">
    <property type="entry name" value="Spore Coat Polysaccharide Biosynthesis Protein SpsA, Chain A"/>
    <property type="match status" value="1"/>
</dbReference>
<dbReference type="GO" id="GO:0016020">
    <property type="term" value="C:membrane"/>
    <property type="evidence" value="ECO:0007669"/>
    <property type="project" value="UniProtKB-SubCell"/>
</dbReference>
<dbReference type="PANTHER" id="PTHR23033:SF14">
    <property type="entry name" value="GLYCOPROTEIN-N-ACETYLGALACTOSAMINE 3-BETA-GALACTOSYLTRANSFERASE 1-RELATED"/>
    <property type="match status" value="1"/>
</dbReference>
<feature type="region of interest" description="Disordered" evidence="7">
    <location>
        <begin position="501"/>
        <end position="520"/>
    </location>
</feature>
<sequence>MATPVLRNNRNSGKPKADYTRANILLAVACFWPLALMALLSASAPHVEEVPLTTNSFELSQQHSGLSLTSKLRSNLRNVLDRVDVMGYGPTHPRVAFAVVGDDPEQLVATVESIFSKTDLNRIFIVTVVVDGHEQDDALLERFQGIDQGEVPHWHGFRADVHPTQPQNNKDEESHGNKIHVMFNTDRRGVAESRADAVEFIKILQKHYEENGLKSSEEDFILMLLQGGAQLIVRTWLDAVTEALIVPPPLLEHQTLKLANAVSFNTEGPSKCTGFDATFRAQILDADPTEINRSSGASYPTPAFNGAAMAMRLETYLNLPIQDWSLEDAWTANLDLALNLWLCADGIDMLSDVDVTYKEPRAPAPLSPAMAARFAAAWMDEVTGRKFFHAYSKTHPDMTALEWHTFMAEARQNPTFTPDLPTRCRSFQWYAEQINPGVTSILSEPGIIEEEVKEAQKEKETPKQVETNEKAKEQKKEPEKVIAAAEPKKEPEIIIPQKVERGAQQNDVKKPTEEEDEEVKIPQRFDKAKPSKPLCDECLKIIQQAQPIDIAYVDVSGGHKEHPHIGATDEAGNFGYVADETALRKNPPDFHMAGEELISECAKRDNNYKMLTERVHVDMEYDKEMAKSGNKRAKIFCLVYTIDSGHPRIPAIRETWGQKCDGFIVASNKTDVSLGTVNIVHQGPEEYNNIWQKVRSMWSYVYDNYYEKYDFFHIGGDDLYLLVENLREYLESEEIRTASNGGIYLPDGTETVQTPLFMGRRFAYQGDMNDIFISGGSGYTMNKAALKTLVVKGLPEFFPNAHTFSEDTLVARIFRKFGVLPYETKDENGSERYMPFMPGHHWGYRLPADPSADWYAKYSINIKEGPEHCSPKSVAFHYVKGPAMYRLHALLYKMCPAETA</sequence>
<name>A0A1Z5JZB2_FISSO</name>
<evidence type="ECO:0000256" key="3">
    <source>
        <dbReference type="ARBA" id="ARBA00022692"/>
    </source>
</evidence>
<dbReference type="OrthoDB" id="414175at2759"/>
<dbReference type="EMBL" id="BDSP01000136">
    <property type="protein sequence ID" value="GAX19222.1"/>
    <property type="molecule type" value="Genomic_DNA"/>
</dbReference>
<proteinExistence type="inferred from homology"/>
<evidence type="ECO:0000256" key="1">
    <source>
        <dbReference type="ARBA" id="ARBA00004606"/>
    </source>
</evidence>
<comment type="similarity">
    <text evidence="2">Belongs to the glycosyltransferase 31 family. Beta3-Gal-T subfamily.</text>
</comment>
<dbReference type="Gene3D" id="3.90.550.50">
    <property type="match status" value="1"/>
</dbReference>
<evidence type="ECO:0000256" key="6">
    <source>
        <dbReference type="ARBA" id="ARBA00023136"/>
    </source>
</evidence>
<keyword evidence="8" id="KW-0808">Transferase</keyword>
<dbReference type="GO" id="GO:0016263">
    <property type="term" value="F:glycoprotein-N-acetylgalactosamine 3-beta-galactosyltransferase activity"/>
    <property type="evidence" value="ECO:0007669"/>
    <property type="project" value="UniProtKB-EC"/>
</dbReference>
<comment type="subcellular location">
    <subcellularLocation>
        <location evidence="1">Membrane</location>
        <topology evidence="1">Single-pass type II membrane protein</topology>
    </subcellularLocation>
</comment>
<dbReference type="Proteomes" id="UP000198406">
    <property type="component" value="Unassembled WGS sequence"/>
</dbReference>
<dbReference type="PANTHER" id="PTHR23033">
    <property type="entry name" value="BETA1,3-GALACTOSYLTRANSFERASE"/>
    <property type="match status" value="1"/>
</dbReference>
<reference evidence="8 9" key="1">
    <citation type="journal article" date="2015" name="Plant Cell">
        <title>Oil accumulation by the oleaginous diatom Fistulifera solaris as revealed by the genome and transcriptome.</title>
        <authorList>
            <person name="Tanaka T."/>
            <person name="Maeda Y."/>
            <person name="Veluchamy A."/>
            <person name="Tanaka M."/>
            <person name="Abida H."/>
            <person name="Marechal E."/>
            <person name="Bowler C."/>
            <person name="Muto M."/>
            <person name="Sunaga Y."/>
            <person name="Tanaka M."/>
            <person name="Yoshino T."/>
            <person name="Taniguchi T."/>
            <person name="Fukuda Y."/>
            <person name="Nemoto M."/>
            <person name="Matsumoto M."/>
            <person name="Wong P.S."/>
            <person name="Aburatani S."/>
            <person name="Fujibuchi W."/>
        </authorList>
    </citation>
    <scope>NUCLEOTIDE SEQUENCE [LARGE SCALE GENOMIC DNA]</scope>
    <source>
        <strain evidence="8 9">JPCC DA0580</strain>
    </source>
</reference>
<keyword evidence="3" id="KW-0812">Transmembrane</keyword>
<evidence type="ECO:0000313" key="9">
    <source>
        <dbReference type="Proteomes" id="UP000198406"/>
    </source>
</evidence>
<protein>
    <submittedName>
        <fullName evidence="8">Glycoprotein-N-acetylgalactosamine 3-beta-galactosyltransferase</fullName>
        <ecNumber evidence="8">2.4.1.122</ecNumber>
    </submittedName>
</protein>